<dbReference type="EMBL" id="CAFAAP010000156">
    <property type="protein sequence ID" value="CAB4809851.1"/>
    <property type="molecule type" value="Genomic_DNA"/>
</dbReference>
<name>A0A6J6YK00_9ZZZZ</name>
<protein>
    <submittedName>
        <fullName evidence="1">Unannotated protein</fullName>
    </submittedName>
</protein>
<accession>A0A6J6YK00</accession>
<evidence type="ECO:0000313" key="1">
    <source>
        <dbReference type="EMBL" id="CAB4809851.1"/>
    </source>
</evidence>
<reference evidence="1" key="1">
    <citation type="submission" date="2020-05" db="EMBL/GenBank/DDBJ databases">
        <authorList>
            <person name="Chiriac C."/>
            <person name="Salcher M."/>
            <person name="Ghai R."/>
            <person name="Kavagutti S V."/>
        </authorList>
    </citation>
    <scope>NUCLEOTIDE SEQUENCE</scope>
</reference>
<proteinExistence type="predicted"/>
<sequence length="56" mass="6089">MCHMHEPIADQVVSMPATNIKLQTPSTYSIGTFLPSTSVFINSVMKSSSRGFAARD</sequence>
<gene>
    <name evidence="1" type="ORF">UFOPK3026_01035</name>
</gene>
<dbReference type="AlphaFoldDB" id="A0A6J6YK00"/>
<organism evidence="1">
    <name type="scientific">freshwater metagenome</name>
    <dbReference type="NCBI Taxonomy" id="449393"/>
    <lineage>
        <taxon>unclassified sequences</taxon>
        <taxon>metagenomes</taxon>
        <taxon>ecological metagenomes</taxon>
    </lineage>
</organism>